<evidence type="ECO:0000313" key="1">
    <source>
        <dbReference type="EMBL" id="EOZ96678.1"/>
    </source>
</evidence>
<dbReference type="EMBL" id="ALWO02000033">
    <property type="protein sequence ID" value="EOZ96678.1"/>
    <property type="molecule type" value="Genomic_DNA"/>
</dbReference>
<dbReference type="STRING" id="1189612.A33Q_2448"/>
<accession>S2E3E5</accession>
<organism evidence="1 2">
    <name type="scientific">Indibacter alkaliphilus (strain CCUG 57479 / KCTC 22604 / LW1)</name>
    <dbReference type="NCBI Taxonomy" id="1189612"/>
    <lineage>
        <taxon>Bacteria</taxon>
        <taxon>Pseudomonadati</taxon>
        <taxon>Bacteroidota</taxon>
        <taxon>Cytophagia</taxon>
        <taxon>Cytophagales</taxon>
        <taxon>Cyclobacteriaceae</taxon>
    </lineage>
</organism>
<proteinExistence type="predicted"/>
<evidence type="ECO:0000313" key="2">
    <source>
        <dbReference type="Proteomes" id="UP000006073"/>
    </source>
</evidence>
<dbReference type="AlphaFoldDB" id="S2E3E5"/>
<keyword evidence="2" id="KW-1185">Reference proteome</keyword>
<protein>
    <submittedName>
        <fullName evidence="1">Uncharacterized protein</fullName>
    </submittedName>
</protein>
<sequence>MVKYIFLETNHKCIDQGLFIQLKSLIKLGFKEKYYKI</sequence>
<dbReference type="Proteomes" id="UP000006073">
    <property type="component" value="Unassembled WGS sequence"/>
</dbReference>
<reference evidence="1 2" key="1">
    <citation type="journal article" date="2013" name="Genome Announc.">
        <title>Draft Genome Sequence of Indibacter alkaliphilus Strain LW1T, Isolated from Lonar Lake, a Haloalkaline Lake in the Buldana District of Maharashtra, India.</title>
        <authorList>
            <person name="Singh A."/>
            <person name="Kumar Jangir P."/>
            <person name="Sharma R."/>
            <person name="Singh A."/>
            <person name="Kumar Pinnaka A."/>
            <person name="Shivaji S."/>
        </authorList>
    </citation>
    <scope>NUCLEOTIDE SEQUENCE [LARGE SCALE GENOMIC DNA]</scope>
    <source>
        <strain evidence="2">CCUG 57479 / KCTC 22604 / LW1</strain>
    </source>
</reference>
<gene>
    <name evidence="1" type="ORF">A33Q_2448</name>
</gene>
<name>S2E3E5_INDAL</name>
<comment type="caution">
    <text evidence="1">The sequence shown here is derived from an EMBL/GenBank/DDBJ whole genome shotgun (WGS) entry which is preliminary data.</text>
</comment>